<dbReference type="AlphaFoldDB" id="A0A0D3KG78"/>
<evidence type="ECO:0000259" key="1">
    <source>
        <dbReference type="Pfam" id="PF00787"/>
    </source>
</evidence>
<dbReference type="InterPro" id="IPR001683">
    <property type="entry name" value="PX_dom"/>
</dbReference>
<dbReference type="GO" id="GO:0035091">
    <property type="term" value="F:phosphatidylinositol binding"/>
    <property type="evidence" value="ECO:0007669"/>
    <property type="project" value="InterPro"/>
</dbReference>
<dbReference type="Pfam" id="PF00787">
    <property type="entry name" value="PX"/>
    <property type="match status" value="1"/>
</dbReference>
<dbReference type="EnsemblProtists" id="EOD34763">
    <property type="protein sequence ID" value="EOD34763"/>
    <property type="gene ID" value="EMIHUDRAFT_228287"/>
</dbReference>
<evidence type="ECO:0000313" key="2">
    <source>
        <dbReference type="EnsemblProtists" id="EOD34763"/>
    </source>
</evidence>
<feature type="domain" description="PX" evidence="1">
    <location>
        <begin position="48"/>
        <end position="115"/>
    </location>
</feature>
<protein>
    <recommendedName>
        <fullName evidence="1">PX domain-containing protein</fullName>
    </recommendedName>
</protein>
<dbReference type="Proteomes" id="UP000013827">
    <property type="component" value="Unassembled WGS sequence"/>
</dbReference>
<organism evidence="2 3">
    <name type="scientific">Emiliania huxleyi (strain CCMP1516)</name>
    <dbReference type="NCBI Taxonomy" id="280463"/>
    <lineage>
        <taxon>Eukaryota</taxon>
        <taxon>Haptista</taxon>
        <taxon>Haptophyta</taxon>
        <taxon>Prymnesiophyceae</taxon>
        <taxon>Isochrysidales</taxon>
        <taxon>Noelaerhabdaceae</taxon>
        <taxon>Emiliania</taxon>
    </lineage>
</organism>
<accession>A0A0D3KG78</accession>
<evidence type="ECO:0000313" key="3">
    <source>
        <dbReference type="Proteomes" id="UP000013827"/>
    </source>
</evidence>
<dbReference type="SUPFAM" id="SSF64268">
    <property type="entry name" value="PX domain"/>
    <property type="match status" value="1"/>
</dbReference>
<dbReference type="PaxDb" id="2903-EOD34763"/>
<dbReference type="RefSeq" id="XP_005787192.1">
    <property type="nucleotide sequence ID" value="XM_005787135.1"/>
</dbReference>
<dbReference type="InterPro" id="IPR036871">
    <property type="entry name" value="PX_dom_sf"/>
</dbReference>
<proteinExistence type="predicted"/>
<keyword evidence="3" id="KW-1185">Reference proteome</keyword>
<reference evidence="3" key="1">
    <citation type="journal article" date="2013" name="Nature">
        <title>Pan genome of the phytoplankton Emiliania underpins its global distribution.</title>
        <authorList>
            <person name="Read B.A."/>
            <person name="Kegel J."/>
            <person name="Klute M.J."/>
            <person name="Kuo A."/>
            <person name="Lefebvre S.C."/>
            <person name="Maumus F."/>
            <person name="Mayer C."/>
            <person name="Miller J."/>
            <person name="Monier A."/>
            <person name="Salamov A."/>
            <person name="Young J."/>
            <person name="Aguilar M."/>
            <person name="Claverie J.M."/>
            <person name="Frickenhaus S."/>
            <person name="Gonzalez K."/>
            <person name="Herman E.K."/>
            <person name="Lin Y.C."/>
            <person name="Napier J."/>
            <person name="Ogata H."/>
            <person name="Sarno A.F."/>
            <person name="Shmutz J."/>
            <person name="Schroeder D."/>
            <person name="de Vargas C."/>
            <person name="Verret F."/>
            <person name="von Dassow P."/>
            <person name="Valentin K."/>
            <person name="Van de Peer Y."/>
            <person name="Wheeler G."/>
            <person name="Dacks J.B."/>
            <person name="Delwiche C.F."/>
            <person name="Dyhrman S.T."/>
            <person name="Glockner G."/>
            <person name="John U."/>
            <person name="Richards T."/>
            <person name="Worden A.Z."/>
            <person name="Zhang X."/>
            <person name="Grigoriev I.V."/>
            <person name="Allen A.E."/>
            <person name="Bidle K."/>
            <person name="Borodovsky M."/>
            <person name="Bowler C."/>
            <person name="Brownlee C."/>
            <person name="Cock J.M."/>
            <person name="Elias M."/>
            <person name="Gladyshev V.N."/>
            <person name="Groth M."/>
            <person name="Guda C."/>
            <person name="Hadaegh A."/>
            <person name="Iglesias-Rodriguez M.D."/>
            <person name="Jenkins J."/>
            <person name="Jones B.M."/>
            <person name="Lawson T."/>
            <person name="Leese F."/>
            <person name="Lindquist E."/>
            <person name="Lobanov A."/>
            <person name="Lomsadze A."/>
            <person name="Malik S.B."/>
            <person name="Marsh M.E."/>
            <person name="Mackinder L."/>
            <person name="Mock T."/>
            <person name="Mueller-Roeber B."/>
            <person name="Pagarete A."/>
            <person name="Parker M."/>
            <person name="Probert I."/>
            <person name="Quesneville H."/>
            <person name="Raines C."/>
            <person name="Rensing S.A."/>
            <person name="Riano-Pachon D.M."/>
            <person name="Richier S."/>
            <person name="Rokitta S."/>
            <person name="Shiraiwa Y."/>
            <person name="Soanes D.M."/>
            <person name="van der Giezen M."/>
            <person name="Wahlund T.M."/>
            <person name="Williams B."/>
            <person name="Wilson W."/>
            <person name="Wolfe G."/>
            <person name="Wurch L.L."/>
        </authorList>
    </citation>
    <scope>NUCLEOTIDE SEQUENCE</scope>
</reference>
<dbReference type="GeneID" id="17280034"/>
<dbReference type="HOGENOM" id="CLU_1135301_0_0_1"/>
<dbReference type="KEGG" id="ehx:EMIHUDRAFT_228287"/>
<sequence length="245" mass="25979">MPSTPKPELFSSVPLGSQNQVLSLSVAVTVAPVLSEPPIFFSVSVSTPNQIWAVRRRYSEFHRLADTLSSHRGLPPKFPPPGRHVPSLVERAGGLAEWATAVLKTQGGHEAVVQFFELDTPFREPPSTFASPVRTPKAAPPPIKATPLAESSTDMVTLATCLVIVAYVAVHSTLLSGGGEPDEVVQAGGSWPGEGWLSLKHDLGCVARAALAHVLYAQSLLNSWRAEAALHDASSGMMSAFSLDA</sequence>
<name>A0A0D3KG78_EMIH1</name>
<dbReference type="Gene3D" id="3.30.1520.10">
    <property type="entry name" value="Phox-like domain"/>
    <property type="match status" value="1"/>
</dbReference>
<reference evidence="2" key="2">
    <citation type="submission" date="2024-10" db="UniProtKB">
        <authorList>
            <consortium name="EnsemblProtists"/>
        </authorList>
    </citation>
    <scope>IDENTIFICATION</scope>
</reference>